<proteinExistence type="predicted"/>
<accession>A0A2P2J058</accession>
<name>A0A2P2J058_RHIMU</name>
<evidence type="ECO:0000256" key="1">
    <source>
        <dbReference type="SAM" id="Phobius"/>
    </source>
</evidence>
<evidence type="ECO:0000313" key="2">
    <source>
        <dbReference type="EMBL" id="MBW86878.1"/>
    </source>
</evidence>
<organism evidence="2">
    <name type="scientific">Rhizophora mucronata</name>
    <name type="common">Asiatic mangrove</name>
    <dbReference type="NCBI Taxonomy" id="61149"/>
    <lineage>
        <taxon>Eukaryota</taxon>
        <taxon>Viridiplantae</taxon>
        <taxon>Streptophyta</taxon>
        <taxon>Embryophyta</taxon>
        <taxon>Tracheophyta</taxon>
        <taxon>Spermatophyta</taxon>
        <taxon>Magnoliopsida</taxon>
        <taxon>eudicotyledons</taxon>
        <taxon>Gunneridae</taxon>
        <taxon>Pentapetalae</taxon>
        <taxon>rosids</taxon>
        <taxon>fabids</taxon>
        <taxon>Malpighiales</taxon>
        <taxon>Rhizophoraceae</taxon>
        <taxon>Rhizophora</taxon>
    </lineage>
</organism>
<keyword evidence="1" id="KW-1133">Transmembrane helix</keyword>
<dbReference type="EMBL" id="GGEC01006395">
    <property type="protein sequence ID" value="MBW86878.1"/>
    <property type="molecule type" value="Transcribed_RNA"/>
</dbReference>
<reference evidence="2" key="1">
    <citation type="submission" date="2018-02" db="EMBL/GenBank/DDBJ databases">
        <title>Rhizophora mucronata_Transcriptome.</title>
        <authorList>
            <person name="Meera S.P."/>
            <person name="Sreeshan A."/>
            <person name="Augustine A."/>
        </authorList>
    </citation>
    <scope>NUCLEOTIDE SEQUENCE</scope>
    <source>
        <tissue evidence="2">Leaf</tissue>
    </source>
</reference>
<keyword evidence="1" id="KW-0812">Transmembrane</keyword>
<dbReference type="AlphaFoldDB" id="A0A2P2J058"/>
<sequence>MPLYANRDVYDALRPLNSSTAFIKQPVVPSVSAKPAAQLPFHLPPTSGIAQKSLFLVQDSWLLFLISHMDALDLMLLILIIVYLTHVCGNDDHLVIKAILH</sequence>
<keyword evidence="1" id="KW-0472">Membrane</keyword>
<protein>
    <submittedName>
        <fullName evidence="2">Uncharacterized protein</fullName>
    </submittedName>
</protein>
<feature type="transmembrane region" description="Helical" evidence="1">
    <location>
        <begin position="61"/>
        <end position="84"/>
    </location>
</feature>